<evidence type="ECO:0000259" key="7">
    <source>
        <dbReference type="PROSITE" id="PS50113"/>
    </source>
</evidence>
<evidence type="ECO:0000256" key="3">
    <source>
        <dbReference type="ARBA" id="ARBA00022553"/>
    </source>
</evidence>
<keyword evidence="5" id="KW-0418">Kinase</keyword>
<dbReference type="PROSITE" id="PS50113">
    <property type="entry name" value="PAC"/>
    <property type="match status" value="1"/>
</dbReference>
<dbReference type="EMBL" id="CAFBMX010000001">
    <property type="protein sequence ID" value="CAB4916002.1"/>
    <property type="molecule type" value="Genomic_DNA"/>
</dbReference>
<evidence type="ECO:0000259" key="6">
    <source>
        <dbReference type="PROSITE" id="PS50112"/>
    </source>
</evidence>
<dbReference type="InterPro" id="IPR052162">
    <property type="entry name" value="Sensor_kinase/Photoreceptor"/>
</dbReference>
<accession>A0A6J7H8J2</accession>
<evidence type="ECO:0000313" key="8">
    <source>
        <dbReference type="EMBL" id="CAB4916002.1"/>
    </source>
</evidence>
<dbReference type="EC" id="2.7.13.3" evidence="2"/>
<dbReference type="Gene3D" id="2.10.70.100">
    <property type="match status" value="1"/>
</dbReference>
<evidence type="ECO:0000256" key="5">
    <source>
        <dbReference type="ARBA" id="ARBA00022777"/>
    </source>
</evidence>
<dbReference type="Pfam" id="PF08448">
    <property type="entry name" value="PAS_4"/>
    <property type="match status" value="1"/>
</dbReference>
<dbReference type="PROSITE" id="PS50112">
    <property type="entry name" value="PAS"/>
    <property type="match status" value="2"/>
</dbReference>
<dbReference type="InterPro" id="IPR013655">
    <property type="entry name" value="PAS_fold_3"/>
</dbReference>
<dbReference type="Pfam" id="PF00989">
    <property type="entry name" value="PAS"/>
    <property type="match status" value="1"/>
</dbReference>
<dbReference type="SMART" id="SM00091">
    <property type="entry name" value="PAS"/>
    <property type="match status" value="2"/>
</dbReference>
<keyword evidence="4" id="KW-0808">Transferase</keyword>
<keyword evidence="3" id="KW-0597">Phosphoprotein</keyword>
<evidence type="ECO:0000256" key="2">
    <source>
        <dbReference type="ARBA" id="ARBA00012438"/>
    </source>
</evidence>
<name>A0A6J7H8J2_9ZZZZ</name>
<dbReference type="InterPro" id="IPR035965">
    <property type="entry name" value="PAS-like_dom_sf"/>
</dbReference>
<dbReference type="SUPFAM" id="SSF55785">
    <property type="entry name" value="PYP-like sensor domain (PAS domain)"/>
    <property type="match status" value="3"/>
</dbReference>
<evidence type="ECO:0000256" key="1">
    <source>
        <dbReference type="ARBA" id="ARBA00000085"/>
    </source>
</evidence>
<dbReference type="InterPro" id="IPR000700">
    <property type="entry name" value="PAS-assoc_C"/>
</dbReference>
<feature type="domain" description="PAC" evidence="7">
    <location>
        <begin position="207"/>
        <end position="259"/>
    </location>
</feature>
<proteinExistence type="predicted"/>
<gene>
    <name evidence="8" type="ORF">UFOPK3674_00242</name>
</gene>
<dbReference type="PANTHER" id="PTHR43304">
    <property type="entry name" value="PHYTOCHROME-LIKE PROTEIN CPH1"/>
    <property type="match status" value="1"/>
</dbReference>
<feature type="domain" description="PAS" evidence="6">
    <location>
        <begin position="260"/>
        <end position="315"/>
    </location>
</feature>
<organism evidence="8">
    <name type="scientific">freshwater metagenome</name>
    <dbReference type="NCBI Taxonomy" id="449393"/>
    <lineage>
        <taxon>unclassified sequences</taxon>
        <taxon>metagenomes</taxon>
        <taxon>ecological metagenomes</taxon>
    </lineage>
</organism>
<dbReference type="GO" id="GO:0006355">
    <property type="term" value="P:regulation of DNA-templated transcription"/>
    <property type="evidence" value="ECO:0007669"/>
    <property type="project" value="InterPro"/>
</dbReference>
<dbReference type="InterPro" id="IPR000014">
    <property type="entry name" value="PAS"/>
</dbReference>
<protein>
    <recommendedName>
        <fullName evidence="2">histidine kinase</fullName>
        <ecNumber evidence="2">2.7.13.3</ecNumber>
    </recommendedName>
</protein>
<dbReference type="InterPro" id="IPR013767">
    <property type="entry name" value="PAS_fold"/>
</dbReference>
<dbReference type="GO" id="GO:0004673">
    <property type="term" value="F:protein histidine kinase activity"/>
    <property type="evidence" value="ECO:0007669"/>
    <property type="project" value="UniProtKB-EC"/>
</dbReference>
<dbReference type="InterPro" id="IPR001610">
    <property type="entry name" value="PAC"/>
</dbReference>
<dbReference type="CDD" id="cd00130">
    <property type="entry name" value="PAS"/>
    <property type="match status" value="3"/>
</dbReference>
<feature type="domain" description="PAS" evidence="6">
    <location>
        <begin position="13"/>
        <end position="78"/>
    </location>
</feature>
<dbReference type="NCBIfam" id="TIGR00229">
    <property type="entry name" value="sensory_box"/>
    <property type="match status" value="2"/>
</dbReference>
<comment type="catalytic activity">
    <reaction evidence="1">
        <text>ATP + protein L-histidine = ADP + protein N-phospho-L-histidine.</text>
        <dbReference type="EC" id="2.7.13.3"/>
    </reaction>
</comment>
<dbReference type="InterPro" id="IPR013656">
    <property type="entry name" value="PAS_4"/>
</dbReference>
<dbReference type="Pfam" id="PF08447">
    <property type="entry name" value="PAS_3"/>
    <property type="match status" value="1"/>
</dbReference>
<dbReference type="AlphaFoldDB" id="A0A6J7H8J2"/>
<reference evidence="8" key="1">
    <citation type="submission" date="2020-05" db="EMBL/GenBank/DDBJ databases">
        <authorList>
            <person name="Chiriac C."/>
            <person name="Salcher M."/>
            <person name="Ghai R."/>
            <person name="Kavagutti S V."/>
        </authorList>
    </citation>
    <scope>NUCLEOTIDE SEQUENCE</scope>
</reference>
<dbReference type="SMART" id="SM00086">
    <property type="entry name" value="PAC"/>
    <property type="match status" value="2"/>
</dbReference>
<sequence length="403" mass="43936">MPDSTPAPANPAERLFELALDPMVVCCFDGTVRAANRAAGDLAGCAPQDLIGRGLPALVAPRDRRRVRALLAGLADGRSPDSGTVRVRARHHGGDHCWIEVRINVDREAGLCHLVAREVETTVVAEEQLLAARARLAEVEQLAALGSWEWVVHEDRVSWSDELARLHGRRPEPGHRSWDLHLEGVHPEDRERLGRTVGEVLCAGDAANLEHRIVRPDGEVRIVIARIEVVADAGGHPIVVRGSCRDVTETRRVAEAQRAAEQLFRRAFDDAPIGMALIDLEGRWLRLNRALTTMTGRSETELRATTLAGLAHPEDAGLAEPFERELAAGRRRSYAVEQRWLGADGGVMRVLVHASLLHGDGDRPLNVLIQAIDLGGAPHIEIRRGSGRPGRSGRALRVVEPAG</sequence>
<dbReference type="Gene3D" id="3.30.450.20">
    <property type="entry name" value="PAS domain"/>
    <property type="match status" value="3"/>
</dbReference>
<dbReference type="PANTHER" id="PTHR43304:SF1">
    <property type="entry name" value="PAC DOMAIN-CONTAINING PROTEIN"/>
    <property type="match status" value="1"/>
</dbReference>
<evidence type="ECO:0000256" key="4">
    <source>
        <dbReference type="ARBA" id="ARBA00022679"/>
    </source>
</evidence>